<accession>A0ABX6IT14</accession>
<protein>
    <submittedName>
        <fullName evidence="2">Uncharacterized protein</fullName>
    </submittedName>
</protein>
<evidence type="ECO:0000313" key="2">
    <source>
        <dbReference type="EMBL" id="QHP83057.1"/>
    </source>
</evidence>
<gene>
    <name evidence="2" type="primary">hypothetical protein</name>
    <name evidence="2" type="ORF">Chls_182</name>
</gene>
<sequence>MNSSGLIPLSLWNKSPLATWALSRHAMHALAVFQEIFHRYTEKAYPATSTLVPLYFPEEPLNLKDNLAPPTELPPDHSTVPPPSPSQEPKKPSTTLVIPPVSQQPKETSHTWACVPIYPGLSHEELLKENYPVLKQYVQRPARASCGIFVHETQEHDILFFNRLAKILSQKLFPSRLVLFHQKTLSDFRQFSHPFCLAPLPRIGYKHAQIKYHDPILQDKITCIPIYSSYQYENDSELKRDLWTLLTNLSASMQKS</sequence>
<dbReference type="Proteomes" id="UP000512184">
    <property type="component" value="Chromosome"/>
</dbReference>
<evidence type="ECO:0000313" key="3">
    <source>
        <dbReference type="Proteomes" id="UP000512184"/>
    </source>
</evidence>
<feature type="region of interest" description="Disordered" evidence="1">
    <location>
        <begin position="65"/>
        <end position="97"/>
    </location>
</feature>
<organism evidence="2 3">
    <name type="scientific">Chlamydia suis</name>
    <dbReference type="NCBI Taxonomy" id="83559"/>
    <lineage>
        <taxon>Bacteria</taxon>
        <taxon>Pseudomonadati</taxon>
        <taxon>Chlamydiota</taxon>
        <taxon>Chlamydiia</taxon>
        <taxon>Chlamydiales</taxon>
        <taxon>Chlamydiaceae</taxon>
        <taxon>Chlamydia/Chlamydophila group</taxon>
        <taxon>Chlamydia</taxon>
    </lineage>
</organism>
<reference evidence="2" key="1">
    <citation type="submission" date="2019-01" db="EMBL/GenBank/DDBJ databases">
        <title>Whole genome sequencing and annotation enables comparative genome analysis that reveals unique features of the Chlamydia suis R19 Genome.</title>
        <authorList>
            <person name="Dimond Z.E."/>
        </authorList>
    </citation>
    <scope>NUCLEOTIDE SEQUENCE [LARGE SCALE GENOMIC DNA]</scope>
    <source>
        <strain evidence="2">R19</strain>
    </source>
</reference>
<name>A0ABX6IT14_9CHLA</name>
<keyword evidence="3" id="KW-1185">Reference proteome</keyword>
<evidence type="ECO:0000256" key="1">
    <source>
        <dbReference type="SAM" id="MobiDB-lite"/>
    </source>
</evidence>
<dbReference type="EMBL" id="CP035278">
    <property type="protein sequence ID" value="QHP83057.1"/>
    <property type="molecule type" value="Genomic_DNA"/>
</dbReference>
<proteinExistence type="predicted"/>